<dbReference type="Proteomes" id="UP000314294">
    <property type="component" value="Unassembled WGS sequence"/>
</dbReference>
<gene>
    <name evidence="2" type="ORF">EYF80_062955</name>
</gene>
<comment type="caution">
    <text evidence="2">The sequence shown here is derived from an EMBL/GenBank/DDBJ whole genome shotgun (WGS) entry which is preliminary data.</text>
</comment>
<proteinExistence type="predicted"/>
<dbReference type="AlphaFoldDB" id="A0A4Z2EDV4"/>
<keyword evidence="3" id="KW-1185">Reference proteome</keyword>
<evidence type="ECO:0000256" key="1">
    <source>
        <dbReference type="SAM" id="MobiDB-lite"/>
    </source>
</evidence>
<feature type="region of interest" description="Disordered" evidence="1">
    <location>
        <begin position="116"/>
        <end position="146"/>
    </location>
</feature>
<evidence type="ECO:0000313" key="3">
    <source>
        <dbReference type="Proteomes" id="UP000314294"/>
    </source>
</evidence>
<dbReference type="EMBL" id="SRLO01009288">
    <property type="protein sequence ID" value="TNN26903.1"/>
    <property type="molecule type" value="Genomic_DNA"/>
</dbReference>
<protein>
    <submittedName>
        <fullName evidence="2">Uncharacterized protein</fullName>
    </submittedName>
</protein>
<evidence type="ECO:0000313" key="2">
    <source>
        <dbReference type="EMBL" id="TNN26903.1"/>
    </source>
</evidence>
<accession>A0A4Z2EDV4</accession>
<reference evidence="2 3" key="1">
    <citation type="submission" date="2019-03" db="EMBL/GenBank/DDBJ databases">
        <title>First draft genome of Liparis tanakae, snailfish: a comprehensive survey of snailfish specific genes.</title>
        <authorList>
            <person name="Kim W."/>
            <person name="Song I."/>
            <person name="Jeong J.-H."/>
            <person name="Kim D."/>
            <person name="Kim S."/>
            <person name="Ryu S."/>
            <person name="Song J.Y."/>
            <person name="Lee S.K."/>
        </authorList>
    </citation>
    <scope>NUCLEOTIDE SEQUENCE [LARGE SCALE GENOMIC DNA]</scope>
    <source>
        <tissue evidence="2">Muscle</tissue>
    </source>
</reference>
<organism evidence="2 3">
    <name type="scientific">Liparis tanakae</name>
    <name type="common">Tanaka's snailfish</name>
    <dbReference type="NCBI Taxonomy" id="230148"/>
    <lineage>
        <taxon>Eukaryota</taxon>
        <taxon>Metazoa</taxon>
        <taxon>Chordata</taxon>
        <taxon>Craniata</taxon>
        <taxon>Vertebrata</taxon>
        <taxon>Euteleostomi</taxon>
        <taxon>Actinopterygii</taxon>
        <taxon>Neopterygii</taxon>
        <taxon>Teleostei</taxon>
        <taxon>Neoteleostei</taxon>
        <taxon>Acanthomorphata</taxon>
        <taxon>Eupercaria</taxon>
        <taxon>Perciformes</taxon>
        <taxon>Cottioidei</taxon>
        <taxon>Cottales</taxon>
        <taxon>Liparidae</taxon>
        <taxon>Liparis</taxon>
    </lineage>
</organism>
<sequence length="236" mass="25478">MQSLNRSMKLLGLALGGLSVEKMLGRGLSSSPSSARLWKRSLKEATNGEFWKAFWKGFWKGLGAGLGAGLLPDWPMVDGRRSEVGSLMHWERGEGSAESRALSSVWSDAVLPYGSIAPGQSQGQGRGQGQSQGQSQEPSVEDTMLPIPAPLSVKTGVASKLVSLERSVPNMLITATISRKLRERESRRRRVPDEEERRWADGEPFIRHVSLPANRSVVALEAAGPANGCAPHGVPE</sequence>
<name>A0A4Z2EDV4_9TELE</name>